<sequence length="265" mass="28117">MPDSTAGGVLRAWVQAVSDPNGAGASLAPALPVLIAEAKDDAGTLTALAIVAWILDQTALAAKTFDEASDRWQARGSLPDGLRCAVGWAYLEQGRRAEARSVAAEISTVASTAGLDHAEACAHALDATALALLGEPADARHRAEQALILVDPLENRSVAVLARRAIGLAAAAEGDYATAYVQFRSAFTDDGEPVHYHVSYTVLAELAAAAVRRGRQKDAAELLERSARRLPTQHGRRPRRIHHGGHIGRKPARHPQWRAGSQGFQ</sequence>
<organism evidence="2 3">
    <name type="scientific">Saccharothrix tamanrassetensis</name>
    <dbReference type="NCBI Taxonomy" id="1051531"/>
    <lineage>
        <taxon>Bacteria</taxon>
        <taxon>Bacillati</taxon>
        <taxon>Actinomycetota</taxon>
        <taxon>Actinomycetes</taxon>
        <taxon>Pseudonocardiales</taxon>
        <taxon>Pseudonocardiaceae</taxon>
        <taxon>Saccharothrix</taxon>
    </lineage>
</organism>
<reference evidence="2 3" key="1">
    <citation type="submission" date="2020-08" db="EMBL/GenBank/DDBJ databases">
        <title>Genomic Encyclopedia of Type Strains, Phase III (KMG-III): the genomes of soil and plant-associated and newly described type strains.</title>
        <authorList>
            <person name="Whitman W."/>
        </authorList>
    </citation>
    <scope>NUCLEOTIDE SEQUENCE [LARGE SCALE GENOMIC DNA]</scope>
    <source>
        <strain evidence="2 3">CECT 8640</strain>
    </source>
</reference>
<feature type="compositionally biased region" description="Basic residues" evidence="1">
    <location>
        <begin position="234"/>
        <end position="256"/>
    </location>
</feature>
<feature type="region of interest" description="Disordered" evidence="1">
    <location>
        <begin position="226"/>
        <end position="265"/>
    </location>
</feature>
<dbReference type="Gene3D" id="1.25.40.10">
    <property type="entry name" value="Tetratricopeptide repeat domain"/>
    <property type="match status" value="1"/>
</dbReference>
<name>A0A841CQ02_9PSEU</name>
<evidence type="ECO:0000313" key="3">
    <source>
        <dbReference type="Proteomes" id="UP000547510"/>
    </source>
</evidence>
<dbReference type="InterPro" id="IPR011990">
    <property type="entry name" value="TPR-like_helical_dom_sf"/>
</dbReference>
<dbReference type="SUPFAM" id="SSF48452">
    <property type="entry name" value="TPR-like"/>
    <property type="match status" value="1"/>
</dbReference>
<dbReference type="EMBL" id="JACHJN010000008">
    <property type="protein sequence ID" value="MBB5958434.1"/>
    <property type="molecule type" value="Genomic_DNA"/>
</dbReference>
<comment type="caution">
    <text evidence="2">The sequence shown here is derived from an EMBL/GenBank/DDBJ whole genome shotgun (WGS) entry which is preliminary data.</text>
</comment>
<dbReference type="Proteomes" id="UP000547510">
    <property type="component" value="Unassembled WGS sequence"/>
</dbReference>
<dbReference type="RefSeq" id="WP_221456574.1">
    <property type="nucleotide sequence ID" value="NZ_JACHJN010000008.1"/>
</dbReference>
<keyword evidence="3" id="KW-1185">Reference proteome</keyword>
<gene>
    <name evidence="2" type="ORF">FHS29_005042</name>
</gene>
<evidence type="ECO:0000256" key="1">
    <source>
        <dbReference type="SAM" id="MobiDB-lite"/>
    </source>
</evidence>
<proteinExistence type="predicted"/>
<evidence type="ECO:0000313" key="2">
    <source>
        <dbReference type="EMBL" id="MBB5958434.1"/>
    </source>
</evidence>
<protein>
    <submittedName>
        <fullName evidence="2">Tetratricopeptide (TPR) repeat protein</fullName>
    </submittedName>
</protein>
<accession>A0A841CQ02</accession>
<dbReference type="AlphaFoldDB" id="A0A841CQ02"/>